<sequence>MGVVVSFSALRHVRRLLALGIGSGSLLSLLSGCAPEAPPSNPDTGPKMPEGDLLDYPVDAPGPFRVGYRSFLYTYQPKGVPGPREIRVNLWYPTLDEEGTPPRYINVFPDEDVFEGASVAPPMEAAGYPVHLHSHGYSGFGGTSSDMMRWFASHGWVAVAPDHKGNTLPEHEDTVPLTMSFLRPMDLTASLDALEALPADDPLSGKCRTDEVLLSGHSFGGRTAWATGGAVHDLAAIQAMCDAGSKFSEPCTPEQIAVFGEGLGEPRVAAAIPMASGVGADEPGWFGYDGYDAVNKPFMQMSGSLDPVGAENVWSRVTSIDFTWLDFEGGCHQLFALGGCPEFDSLEGWALVNKYAFAFARRHVLADTSDEVRKILDGTEVLSPKVKFQHK</sequence>
<protein>
    <recommendedName>
        <fullName evidence="6">Alpha/beta fold hydrolase</fullName>
    </recommendedName>
</protein>
<evidence type="ECO:0000256" key="1">
    <source>
        <dbReference type="ARBA" id="ARBA00022801"/>
    </source>
</evidence>
<gene>
    <name evidence="4" type="ORF">GF068_18175</name>
</gene>
<dbReference type="Gene3D" id="3.40.50.1820">
    <property type="entry name" value="alpha/beta hydrolase"/>
    <property type="match status" value="1"/>
</dbReference>
<dbReference type="AlphaFoldDB" id="A0A6N7PSM9"/>
<dbReference type="GO" id="GO:0003847">
    <property type="term" value="F:1-alkyl-2-acetylglycerophosphocholine esterase activity"/>
    <property type="evidence" value="ECO:0007669"/>
    <property type="project" value="TreeGrafter"/>
</dbReference>
<keyword evidence="3" id="KW-0443">Lipid metabolism</keyword>
<dbReference type="InterPro" id="IPR017395">
    <property type="entry name" value="Chlorophyllase-like"/>
</dbReference>
<evidence type="ECO:0000313" key="4">
    <source>
        <dbReference type="EMBL" id="MRG93826.1"/>
    </source>
</evidence>
<evidence type="ECO:0000256" key="3">
    <source>
        <dbReference type="ARBA" id="ARBA00023098"/>
    </source>
</evidence>
<evidence type="ECO:0000256" key="2">
    <source>
        <dbReference type="ARBA" id="ARBA00022963"/>
    </source>
</evidence>
<keyword evidence="5" id="KW-1185">Reference proteome</keyword>
<dbReference type="OrthoDB" id="192696at2"/>
<reference evidence="4 5" key="1">
    <citation type="submission" date="2019-10" db="EMBL/GenBank/DDBJ databases">
        <title>A soil myxobacterium in the family Polyangiaceae.</title>
        <authorList>
            <person name="Li Y."/>
            <person name="Wang J."/>
        </authorList>
    </citation>
    <scope>NUCLEOTIDE SEQUENCE [LARGE SCALE GENOMIC DNA]</scope>
    <source>
        <strain evidence="4 5">DSM 14734</strain>
    </source>
</reference>
<organism evidence="4 5">
    <name type="scientific">Polyangium spumosum</name>
    <dbReference type="NCBI Taxonomy" id="889282"/>
    <lineage>
        <taxon>Bacteria</taxon>
        <taxon>Pseudomonadati</taxon>
        <taxon>Myxococcota</taxon>
        <taxon>Polyangia</taxon>
        <taxon>Polyangiales</taxon>
        <taxon>Polyangiaceae</taxon>
        <taxon>Polyangium</taxon>
    </lineage>
</organism>
<dbReference type="InterPro" id="IPR029058">
    <property type="entry name" value="AB_hydrolase_fold"/>
</dbReference>
<dbReference type="Pfam" id="PF07224">
    <property type="entry name" value="Chlorophyllase"/>
    <property type="match status" value="1"/>
</dbReference>
<evidence type="ECO:0008006" key="6">
    <source>
        <dbReference type="Google" id="ProtNLM"/>
    </source>
</evidence>
<dbReference type="SUPFAM" id="SSF53474">
    <property type="entry name" value="alpha/beta-Hydrolases"/>
    <property type="match status" value="1"/>
</dbReference>
<dbReference type="EMBL" id="WJIE01000005">
    <property type="protein sequence ID" value="MRG93826.1"/>
    <property type="molecule type" value="Genomic_DNA"/>
</dbReference>
<dbReference type="PANTHER" id="PTHR10272:SF0">
    <property type="entry name" value="PLATELET-ACTIVATING FACTOR ACETYLHYDROLASE"/>
    <property type="match status" value="1"/>
</dbReference>
<dbReference type="GO" id="GO:0016042">
    <property type="term" value="P:lipid catabolic process"/>
    <property type="evidence" value="ECO:0007669"/>
    <property type="project" value="UniProtKB-KW"/>
</dbReference>
<evidence type="ECO:0000313" key="5">
    <source>
        <dbReference type="Proteomes" id="UP000440224"/>
    </source>
</evidence>
<keyword evidence="2" id="KW-0442">Lipid degradation</keyword>
<comment type="caution">
    <text evidence="4">The sequence shown here is derived from an EMBL/GenBank/DDBJ whole genome shotgun (WGS) entry which is preliminary data.</text>
</comment>
<keyword evidence="1" id="KW-0378">Hydrolase</keyword>
<name>A0A6N7PSM9_9BACT</name>
<dbReference type="Proteomes" id="UP000440224">
    <property type="component" value="Unassembled WGS sequence"/>
</dbReference>
<accession>A0A6N7PSM9</accession>
<dbReference type="PANTHER" id="PTHR10272">
    <property type="entry name" value="PLATELET-ACTIVATING FACTOR ACETYLHYDROLASE"/>
    <property type="match status" value="1"/>
</dbReference>
<proteinExistence type="predicted"/>